<evidence type="ECO:0000256" key="7">
    <source>
        <dbReference type="ARBA" id="ARBA00022833"/>
    </source>
</evidence>
<feature type="domain" description="Peptidase M14" evidence="12">
    <location>
        <begin position="961"/>
        <end position="1241"/>
    </location>
</feature>
<dbReference type="PANTHER" id="PTHR11532">
    <property type="entry name" value="PROTEASE M14 CARBOXYPEPTIDASE"/>
    <property type="match status" value="1"/>
</dbReference>
<feature type="compositionally biased region" description="Basic and acidic residues" evidence="10">
    <location>
        <begin position="1436"/>
        <end position="1445"/>
    </location>
</feature>
<name>A0AAD9NT56_RIDPI</name>
<dbReference type="SUPFAM" id="SSF49464">
    <property type="entry name" value="Carboxypeptidase regulatory domain-like"/>
    <property type="match status" value="4"/>
</dbReference>
<reference evidence="13" key="1">
    <citation type="journal article" date="2023" name="Mol. Biol. Evol.">
        <title>Third-Generation Sequencing Reveals the Adaptive Role of the Epigenome in Three Deep-Sea Polychaetes.</title>
        <authorList>
            <person name="Perez M."/>
            <person name="Aroh O."/>
            <person name="Sun Y."/>
            <person name="Lan Y."/>
            <person name="Juniper S.K."/>
            <person name="Young C.R."/>
            <person name="Angers B."/>
            <person name="Qian P.Y."/>
        </authorList>
    </citation>
    <scope>NUCLEOTIDE SEQUENCE</scope>
    <source>
        <strain evidence="13">R07B-5</strain>
    </source>
</reference>
<dbReference type="FunFam" id="3.40.630.10:FF:000026">
    <property type="entry name" value="Carboxypeptidase D"/>
    <property type="match status" value="1"/>
</dbReference>
<keyword evidence="11" id="KW-0812">Transmembrane</keyword>
<dbReference type="Gene3D" id="3.40.630.10">
    <property type="entry name" value="Zn peptidases"/>
    <property type="match status" value="4"/>
</dbReference>
<protein>
    <recommendedName>
        <fullName evidence="12">Peptidase M14 domain-containing protein</fullName>
    </recommendedName>
</protein>
<dbReference type="InterPro" id="IPR000834">
    <property type="entry name" value="Peptidase_M14"/>
</dbReference>
<evidence type="ECO:0000313" key="14">
    <source>
        <dbReference type="Proteomes" id="UP001209878"/>
    </source>
</evidence>
<evidence type="ECO:0000256" key="2">
    <source>
        <dbReference type="ARBA" id="ARBA00005988"/>
    </source>
</evidence>
<gene>
    <name evidence="13" type="ORF">NP493_542g00023</name>
</gene>
<dbReference type="CDD" id="cd11308">
    <property type="entry name" value="Peptidase_M14NE-CP-C_like"/>
    <property type="match status" value="3"/>
</dbReference>
<keyword evidence="11" id="KW-0472">Membrane</keyword>
<dbReference type="InterPro" id="IPR057246">
    <property type="entry name" value="CARBOXYPEPT_ZN_1"/>
</dbReference>
<sequence>MAQLREGCCFVRFITICQLFVTFISVTYAGIDVSRDTTLDRSQYIHYDELGEVLRKLTSTYRNVSKLHSIGRSAENKQLWVVQISDKVDETEPGEPMMKYVANMHGNEPVGRQLLVYLVEYLLVNYGKVDRVTDLIDSTNIFIMPSFNPDGFEKSRPGDCSGVIGRKNANNVDLNRNFPDQFHPSDKLASFEPETAAMIRWVTSNKFVLSANLHGGSLVVSYPFDDLAGSMYFAKYSRSPDDNLFRYLANTYASHHKTMRSGSACPGKVFHDGTINGAKWYPVSGGMQDFNYVHSNCFEVTIELSCCKYPRGPALPLLWQQNKDALLSYMEQTHIGVKGFVIDAVWLKVIPNALITVRGINKTVTAASYGDYWRLLVPGIYTISAWAPGYKLQTKHNIRVNKGPATSVNFELSPLKGQQGLTYENSFHEISKRSVDDLADSGYEMEEPGTTSNKTASTEAALTTPTSTLSTPAPTTSTPTPTTSTPAPTTSTPAPTTSTPPSSTTTPPSTTTTPPSTTPSSTSPTTPPFNHYEGADPVETLVKLTNRLSDSHHRDKLSFIEPTEFRHMTQEQMTAYLKRYAHNFPQITRLYSVGKTTVGKELWVMEISDNPGIHEPGEPEFKYIGNMHGNEVVGRVILLSLIQLLCDNYNHDQLLTLLVNTTRIHIMPSMNPDGYATAQEGDISTVQGRANFARVDLNRNFPDRLGFGDSNKVQEPETKAVMAWIRSYPFVLSANLHGGSLVANYPYDDIPGGQTVYSASPDDKTFRMLAESYSLAHTTMHSGHPCPELPSAYKEYFKDGITNGAQWYSVKGGMQDWNYLHSNCFAITIELGCVKYPWQKDLKQYWTQNEAALFVFIAQVHKGMRGFILDEVTGRGLTNATIAVSGIDHVVHSVAAGDYWRLLAPGSYEVTVSLPGYVPVRRRVTVDNGAATFVNFTLSMRDLAKWSKKLDFDITQNLQTSYMNPQQIYDFLHSVSLKYPHDTRLTTFGKSQQGSSIYSLEVSSGLATSNRKVHIALIGAINGDEPVGTEVLVRFVRHLVEGLRLKDDRMTALLARTHFHIIPQLNVDGVKTAIMSDCRGASYRGTKLDDKLNSNSDIAEVKALTAFFKKTLINLVVSLEAGGLFVRYPLNKPRRNSLGEKSSATEDEELFRLIAHAYAEPQTAMSHHGQCDNGTAVSPSGVVHGSDWRAHSGALMDYLYFQTSALMVAAHIDCCKYPNGSKLPYIWRRNLASLIAVVDVALQGVDGTVVDHKGVPLRRAVVRLLGAERNITLDDTARFHMILPEGTYMVTASAPGFETLSKEVQVVSGNRTVVMFSLNQEVNRMSYHDYVSMHALMANISMKYPQVTKLVSIGKSVEGRDIWLMQIGTAPEKHIPGRPEVLLMSGVHGNEMVGRELLLELMSHLCQNYQNDYVLTQLLQNTRIHILPALNPDGGQKAEEGECRGTEGQVNAHSKDLDTDFSDSAGEKRTLEPETQALMEWTRKTPFVLTLNLQGGSLVAVYPSNPSYTKGNVTHLSLCDDDSARLLARMYAKAHPTMHVGKPQCVQNEAETFQLGVVSGQTWHNHHSNLLDWLDNHTQSLNLGVYTDCCNYPHPSVLPSLWKAHYPALKAVISQSQRGLQGFVKDENNEAIRGAKVSIEGFSRDVYTANDGDYWKMLPPNTYTVSVSASGFIPTSRVSVVTGSSNKTTSVHKSSLAT</sequence>
<keyword evidence="7" id="KW-0862">Zinc</keyword>
<evidence type="ECO:0000256" key="4">
    <source>
        <dbReference type="ARBA" id="ARBA00022670"/>
    </source>
</evidence>
<dbReference type="FunFam" id="3.40.630.10:FF:000020">
    <property type="entry name" value="Carboxypeptidase D"/>
    <property type="match status" value="2"/>
</dbReference>
<evidence type="ECO:0000256" key="3">
    <source>
        <dbReference type="ARBA" id="ARBA00022645"/>
    </source>
</evidence>
<comment type="caution">
    <text evidence="9">Lacks conserved residue(s) required for the propagation of feature annotation.</text>
</comment>
<dbReference type="Pfam" id="PF13620">
    <property type="entry name" value="CarboxypepD_reg"/>
    <property type="match status" value="4"/>
</dbReference>
<dbReference type="Pfam" id="PF00246">
    <property type="entry name" value="Peptidase_M14"/>
    <property type="match status" value="4"/>
</dbReference>
<evidence type="ECO:0000256" key="6">
    <source>
        <dbReference type="ARBA" id="ARBA00022801"/>
    </source>
</evidence>
<feature type="active site" description="Proton donor/acceptor" evidence="9">
    <location>
        <position position="830"/>
    </location>
</feature>
<dbReference type="PROSITE" id="PS52035">
    <property type="entry name" value="PEPTIDASE_M14"/>
    <property type="match status" value="4"/>
</dbReference>
<dbReference type="PROSITE" id="PS00132">
    <property type="entry name" value="CARBOXYPEPT_ZN_1"/>
    <property type="match status" value="3"/>
</dbReference>
<evidence type="ECO:0000256" key="10">
    <source>
        <dbReference type="SAM" id="MobiDB-lite"/>
    </source>
</evidence>
<proteinExistence type="inferred from homology"/>
<feature type="active site" description="Proton donor/acceptor" evidence="9">
    <location>
        <position position="303"/>
    </location>
</feature>
<dbReference type="InterPro" id="IPR008969">
    <property type="entry name" value="CarboxyPept-like_regulatory"/>
</dbReference>
<keyword evidence="6" id="KW-0378">Hydrolase</keyword>
<dbReference type="GO" id="GO:0005615">
    <property type="term" value="C:extracellular space"/>
    <property type="evidence" value="ECO:0007669"/>
    <property type="project" value="TreeGrafter"/>
</dbReference>
<evidence type="ECO:0000256" key="1">
    <source>
        <dbReference type="ARBA" id="ARBA00001947"/>
    </source>
</evidence>
<dbReference type="GO" id="GO:0006518">
    <property type="term" value="P:peptide metabolic process"/>
    <property type="evidence" value="ECO:0007669"/>
    <property type="project" value="TreeGrafter"/>
</dbReference>
<keyword evidence="8" id="KW-0325">Glycoprotein</keyword>
<comment type="caution">
    <text evidence="13">The sequence shown here is derived from an EMBL/GenBank/DDBJ whole genome shotgun (WGS) entry which is preliminary data.</text>
</comment>
<comment type="similarity">
    <text evidence="2 9">Belongs to the peptidase M14 family.</text>
</comment>
<evidence type="ECO:0000256" key="8">
    <source>
        <dbReference type="ARBA" id="ARBA00023180"/>
    </source>
</evidence>
<dbReference type="GO" id="GO:0008270">
    <property type="term" value="F:zinc ion binding"/>
    <property type="evidence" value="ECO:0007669"/>
    <property type="project" value="InterPro"/>
</dbReference>
<evidence type="ECO:0000259" key="12">
    <source>
        <dbReference type="PROSITE" id="PS52035"/>
    </source>
</evidence>
<dbReference type="Gene3D" id="2.60.40.1120">
    <property type="entry name" value="Carboxypeptidase-like, regulatory domain"/>
    <property type="match status" value="4"/>
</dbReference>
<feature type="transmembrane region" description="Helical" evidence="11">
    <location>
        <begin position="9"/>
        <end position="31"/>
    </location>
</feature>
<evidence type="ECO:0000256" key="11">
    <source>
        <dbReference type="SAM" id="Phobius"/>
    </source>
</evidence>
<accession>A0AAD9NT56</accession>
<keyword evidence="5" id="KW-0479">Metal-binding</keyword>
<dbReference type="InterPro" id="IPR050753">
    <property type="entry name" value="Peptidase_M14_domain"/>
</dbReference>
<dbReference type="PROSITE" id="PS00133">
    <property type="entry name" value="CARBOXYPEPT_ZN_2"/>
    <property type="match status" value="2"/>
</dbReference>
<keyword evidence="11" id="KW-1133">Transmembrane helix</keyword>
<dbReference type="InterPro" id="IPR057247">
    <property type="entry name" value="CARBOXYPEPT_ZN_2"/>
</dbReference>
<dbReference type="SMART" id="SM00631">
    <property type="entry name" value="Zn_pept"/>
    <property type="match status" value="3"/>
</dbReference>
<feature type="domain" description="Peptidase M14" evidence="12">
    <location>
        <begin position="1326"/>
        <end position="1616"/>
    </location>
</feature>
<evidence type="ECO:0000256" key="9">
    <source>
        <dbReference type="PROSITE-ProRule" id="PRU01379"/>
    </source>
</evidence>
<comment type="cofactor">
    <cofactor evidence="1">
        <name>Zn(2+)</name>
        <dbReference type="ChEBI" id="CHEBI:29105"/>
    </cofactor>
</comment>
<feature type="compositionally biased region" description="Low complexity" evidence="10">
    <location>
        <begin position="455"/>
        <end position="524"/>
    </location>
</feature>
<feature type="domain" description="Peptidase M14" evidence="12">
    <location>
        <begin position="43"/>
        <end position="333"/>
    </location>
</feature>
<evidence type="ECO:0000256" key="5">
    <source>
        <dbReference type="ARBA" id="ARBA00022723"/>
    </source>
</evidence>
<keyword evidence="3" id="KW-0121">Carboxypeptidase</keyword>
<dbReference type="EMBL" id="JAODUO010000542">
    <property type="protein sequence ID" value="KAK2178464.1"/>
    <property type="molecule type" value="Genomic_DNA"/>
</dbReference>
<dbReference type="CDD" id="cd03858">
    <property type="entry name" value="M14_CP_N-E_like"/>
    <property type="match status" value="1"/>
</dbReference>
<dbReference type="Proteomes" id="UP001209878">
    <property type="component" value="Unassembled WGS sequence"/>
</dbReference>
<feature type="domain" description="Peptidase M14" evidence="12">
    <location>
        <begin position="566"/>
        <end position="860"/>
    </location>
</feature>
<feature type="region of interest" description="Disordered" evidence="10">
    <location>
        <begin position="442"/>
        <end position="534"/>
    </location>
</feature>
<dbReference type="PRINTS" id="PR00765">
    <property type="entry name" value="CRBOXYPTASEA"/>
</dbReference>
<organism evidence="13 14">
    <name type="scientific">Ridgeia piscesae</name>
    <name type="common">Tubeworm</name>
    <dbReference type="NCBI Taxonomy" id="27915"/>
    <lineage>
        <taxon>Eukaryota</taxon>
        <taxon>Metazoa</taxon>
        <taxon>Spiralia</taxon>
        <taxon>Lophotrochozoa</taxon>
        <taxon>Annelida</taxon>
        <taxon>Polychaeta</taxon>
        <taxon>Sedentaria</taxon>
        <taxon>Canalipalpata</taxon>
        <taxon>Sabellida</taxon>
        <taxon>Siboglinidae</taxon>
        <taxon>Ridgeia</taxon>
    </lineage>
</organism>
<dbReference type="PANTHER" id="PTHR11532:SF73">
    <property type="entry name" value="CARBOXYPEPTIDASE D"/>
    <property type="match status" value="1"/>
</dbReference>
<dbReference type="GO" id="GO:0004181">
    <property type="term" value="F:metallocarboxypeptidase activity"/>
    <property type="evidence" value="ECO:0007669"/>
    <property type="project" value="InterPro"/>
</dbReference>
<dbReference type="GO" id="GO:0016485">
    <property type="term" value="P:protein processing"/>
    <property type="evidence" value="ECO:0007669"/>
    <property type="project" value="TreeGrafter"/>
</dbReference>
<dbReference type="SUPFAM" id="SSF53187">
    <property type="entry name" value="Zn-dependent exopeptidases"/>
    <property type="match status" value="4"/>
</dbReference>
<keyword evidence="4" id="KW-0645">Protease</keyword>
<feature type="region of interest" description="Disordered" evidence="10">
    <location>
        <begin position="1431"/>
        <end position="1467"/>
    </location>
</feature>
<evidence type="ECO:0000313" key="13">
    <source>
        <dbReference type="EMBL" id="KAK2178464.1"/>
    </source>
</evidence>
<keyword evidence="14" id="KW-1185">Reference proteome</keyword>